<gene>
    <name evidence="9" type="primary">cobG</name>
    <name evidence="9" type="ORF">NCTC949_01588</name>
    <name evidence="8" type="ORF">UL82_05110</name>
</gene>
<keyword evidence="2" id="KW-0349">Heme</keyword>
<organism evidence="8 10">
    <name type="scientific">Corynebacterium kutscheri</name>
    <dbReference type="NCBI Taxonomy" id="35755"/>
    <lineage>
        <taxon>Bacteria</taxon>
        <taxon>Bacillati</taxon>
        <taxon>Actinomycetota</taxon>
        <taxon>Actinomycetes</taxon>
        <taxon>Mycobacteriales</taxon>
        <taxon>Corynebacteriaceae</taxon>
        <taxon>Corynebacterium</taxon>
    </lineage>
</organism>
<dbReference type="SUPFAM" id="SSF56014">
    <property type="entry name" value="Nitrite and sulphite reductase 4Fe-4S domain-like"/>
    <property type="match status" value="1"/>
</dbReference>
<dbReference type="PANTHER" id="PTHR32439:SF9">
    <property type="entry name" value="BLR3264 PROTEIN"/>
    <property type="match status" value="1"/>
</dbReference>
<evidence type="ECO:0000259" key="7">
    <source>
        <dbReference type="Pfam" id="PF03460"/>
    </source>
</evidence>
<dbReference type="PANTHER" id="PTHR32439">
    <property type="entry name" value="FERREDOXIN--NITRITE REDUCTASE, CHLOROPLASTIC"/>
    <property type="match status" value="1"/>
</dbReference>
<evidence type="ECO:0000313" key="8">
    <source>
        <dbReference type="EMBL" id="AKE41198.1"/>
    </source>
</evidence>
<dbReference type="Proteomes" id="UP000033457">
    <property type="component" value="Chromosome"/>
</dbReference>
<keyword evidence="6" id="KW-0411">Iron-sulfur</keyword>
<sequence length="395" mass="42713">MTYPFDQESQSCASSAVLIDNPDRSRGDICPGTLKLHQAEDGAVGRVRFPGGKISAQQWAIIADIAEEFGDKTIHITTRGNMQFRGVKDELGFADKVSAEGLLPSRAHDKIRNMIASPLSRELQPIIEEVDRTLLSDDIVAGLSGRTLFGFDAGDGTILAHRPDFGVIKNGEFWQLILGGELTTVLMNKEDIPQVLLHATRTWQLNRGQSWRVHENQPVRTQVEESVAETFATRRATAETPVPTPAIGERVIGWINNADGTVTLGGGLRFGFLTSQVARVLNAVGAQTTISPGASLVIHDLKAEEAEAVVKVLAPMGIIFDVDSPWLKVTACTGLPGCAKSHTNTQLDATNLVTSGKDINMLVHFSGCDRRCGHPLGAHTEYVATGDGEYEVNNR</sequence>
<keyword evidence="10" id="KW-1185">Reference proteome</keyword>
<dbReference type="Proteomes" id="UP000271380">
    <property type="component" value="Chromosome"/>
</dbReference>
<dbReference type="InterPro" id="IPR005117">
    <property type="entry name" value="NiRdtase/SiRdtase_haem-b_fer"/>
</dbReference>
<dbReference type="InterPro" id="IPR036136">
    <property type="entry name" value="Nit/Sulf_reduc_fer-like_dom_sf"/>
</dbReference>
<dbReference type="KEGG" id="cku:UL82_05110"/>
<dbReference type="InterPro" id="IPR045854">
    <property type="entry name" value="NO2/SO3_Rdtase_4Fe4S_sf"/>
</dbReference>
<evidence type="ECO:0000256" key="4">
    <source>
        <dbReference type="ARBA" id="ARBA00023002"/>
    </source>
</evidence>
<dbReference type="GO" id="GO:0051539">
    <property type="term" value="F:4 iron, 4 sulfur cluster binding"/>
    <property type="evidence" value="ECO:0007669"/>
    <property type="project" value="UniProtKB-KW"/>
</dbReference>
<dbReference type="HOGENOM" id="CLU_015667_0_1_11"/>
<dbReference type="EMBL" id="CP011312">
    <property type="protein sequence ID" value="AKE41198.1"/>
    <property type="molecule type" value="Genomic_DNA"/>
</dbReference>
<dbReference type="EC" id="1.14.13.83" evidence="8"/>
<dbReference type="Gene3D" id="3.90.480.20">
    <property type="match status" value="1"/>
</dbReference>
<evidence type="ECO:0000256" key="2">
    <source>
        <dbReference type="ARBA" id="ARBA00022617"/>
    </source>
</evidence>
<reference evidence="8 10" key="1">
    <citation type="journal article" date="2015" name="Genome Announc.">
        <title>Complete Genome Sequence of Corynebacterium kutscheri DSM 20755, a Corynebacterial Type Strain with Remarkably Low G+C Content of Chromosomal DNA.</title>
        <authorList>
            <person name="Ruckert C."/>
            <person name="Albersmeier A."/>
            <person name="Winkler A."/>
            <person name="Tauch A."/>
        </authorList>
    </citation>
    <scope>NUCLEOTIDE SEQUENCE [LARGE SCALE GENOMIC DNA]</scope>
    <source>
        <strain evidence="8 10">DSM 20755</strain>
    </source>
</reference>
<protein>
    <submittedName>
        <fullName evidence="9">Precorrin-3B synthase</fullName>
    </submittedName>
    <submittedName>
        <fullName evidence="8">Sulfite reductase, beta subunit (Hemoprotein)</fullName>
        <ecNumber evidence="8">1.14.13.83</ecNumber>
    </submittedName>
</protein>
<evidence type="ECO:0000256" key="1">
    <source>
        <dbReference type="ARBA" id="ARBA00022485"/>
    </source>
</evidence>
<name>A0A0F6R1R5_9CORY</name>
<proteinExistence type="predicted"/>
<dbReference type="InterPro" id="IPR051329">
    <property type="entry name" value="NIR_SIR_4Fe-4S"/>
</dbReference>
<evidence type="ECO:0000313" key="11">
    <source>
        <dbReference type="Proteomes" id="UP000271380"/>
    </source>
</evidence>
<dbReference type="SUPFAM" id="SSF55124">
    <property type="entry name" value="Nitrite/Sulfite reductase N-terminal domain-like"/>
    <property type="match status" value="2"/>
</dbReference>
<evidence type="ECO:0000313" key="9">
    <source>
        <dbReference type="EMBL" id="VEH08474.1"/>
    </source>
</evidence>
<dbReference type="AlphaFoldDB" id="A0A0F6R1R5"/>
<feature type="domain" description="Nitrite/Sulfite reductase ferredoxin-like" evidence="7">
    <location>
        <begin position="38"/>
        <end position="90"/>
    </location>
</feature>
<keyword evidence="1" id="KW-0004">4Fe-4S</keyword>
<evidence type="ECO:0000256" key="6">
    <source>
        <dbReference type="ARBA" id="ARBA00023014"/>
    </source>
</evidence>
<keyword evidence="5" id="KW-0408">Iron</keyword>
<accession>A0A0F6R1R5</accession>
<dbReference type="OrthoDB" id="105450at2"/>
<dbReference type="GO" id="GO:0046872">
    <property type="term" value="F:metal ion binding"/>
    <property type="evidence" value="ECO:0007669"/>
    <property type="project" value="UniProtKB-KW"/>
</dbReference>
<keyword evidence="4 8" id="KW-0560">Oxidoreductase</keyword>
<evidence type="ECO:0000256" key="5">
    <source>
        <dbReference type="ARBA" id="ARBA00023004"/>
    </source>
</evidence>
<dbReference type="EMBL" id="LR134377">
    <property type="protein sequence ID" value="VEH08474.1"/>
    <property type="molecule type" value="Genomic_DNA"/>
</dbReference>
<evidence type="ECO:0000313" key="10">
    <source>
        <dbReference type="Proteomes" id="UP000033457"/>
    </source>
</evidence>
<keyword evidence="3" id="KW-0479">Metal-binding</keyword>
<dbReference type="RefSeq" id="WP_046439359.1">
    <property type="nucleotide sequence ID" value="NZ_CP011312.1"/>
</dbReference>
<evidence type="ECO:0000256" key="3">
    <source>
        <dbReference type="ARBA" id="ARBA00022723"/>
    </source>
</evidence>
<dbReference type="Pfam" id="PF03460">
    <property type="entry name" value="NIR_SIR_ferr"/>
    <property type="match status" value="1"/>
</dbReference>
<dbReference type="GO" id="GO:0043818">
    <property type="term" value="F:precorrin-3B synthase activity"/>
    <property type="evidence" value="ECO:0007669"/>
    <property type="project" value="UniProtKB-EC"/>
</dbReference>
<dbReference type="STRING" id="35755.UL82_05110"/>
<reference evidence="9 11" key="2">
    <citation type="submission" date="2018-12" db="EMBL/GenBank/DDBJ databases">
        <authorList>
            <consortium name="Pathogen Informatics"/>
        </authorList>
    </citation>
    <scope>NUCLEOTIDE SEQUENCE [LARGE SCALE GENOMIC DNA]</scope>
    <source>
        <strain evidence="9 11">NCTC949</strain>
    </source>
</reference>